<sequence length="61" mass="6746">MLGTSSGALQFDPEIEKTARAIRKAVRIAKEAARLAELEQLTSEDEFEEMAENVQHPPPPP</sequence>
<feature type="non-terminal residue" evidence="2">
    <location>
        <position position="61"/>
    </location>
</feature>
<name>A0A392W7S1_9FABA</name>
<proteinExistence type="predicted"/>
<evidence type="ECO:0000313" key="2">
    <source>
        <dbReference type="EMBL" id="MCI94945.1"/>
    </source>
</evidence>
<feature type="compositionally biased region" description="Acidic residues" evidence="1">
    <location>
        <begin position="42"/>
        <end position="51"/>
    </location>
</feature>
<dbReference type="EMBL" id="LXQA011371076">
    <property type="protein sequence ID" value="MCI94945.1"/>
    <property type="molecule type" value="Genomic_DNA"/>
</dbReference>
<dbReference type="AlphaFoldDB" id="A0A392W7S1"/>
<comment type="caution">
    <text evidence="2">The sequence shown here is derived from an EMBL/GenBank/DDBJ whole genome shotgun (WGS) entry which is preliminary data.</text>
</comment>
<keyword evidence="3" id="KW-1185">Reference proteome</keyword>
<feature type="region of interest" description="Disordered" evidence="1">
    <location>
        <begin position="40"/>
        <end position="61"/>
    </location>
</feature>
<organism evidence="2 3">
    <name type="scientific">Trifolium medium</name>
    <dbReference type="NCBI Taxonomy" id="97028"/>
    <lineage>
        <taxon>Eukaryota</taxon>
        <taxon>Viridiplantae</taxon>
        <taxon>Streptophyta</taxon>
        <taxon>Embryophyta</taxon>
        <taxon>Tracheophyta</taxon>
        <taxon>Spermatophyta</taxon>
        <taxon>Magnoliopsida</taxon>
        <taxon>eudicotyledons</taxon>
        <taxon>Gunneridae</taxon>
        <taxon>Pentapetalae</taxon>
        <taxon>rosids</taxon>
        <taxon>fabids</taxon>
        <taxon>Fabales</taxon>
        <taxon>Fabaceae</taxon>
        <taxon>Papilionoideae</taxon>
        <taxon>50 kb inversion clade</taxon>
        <taxon>NPAAA clade</taxon>
        <taxon>Hologalegina</taxon>
        <taxon>IRL clade</taxon>
        <taxon>Trifolieae</taxon>
        <taxon>Trifolium</taxon>
    </lineage>
</organism>
<dbReference type="Proteomes" id="UP000265520">
    <property type="component" value="Unassembled WGS sequence"/>
</dbReference>
<accession>A0A392W7S1</accession>
<reference evidence="2 3" key="1">
    <citation type="journal article" date="2018" name="Front. Plant Sci.">
        <title>Red Clover (Trifolium pratense) and Zigzag Clover (T. medium) - A Picture of Genomic Similarities and Differences.</title>
        <authorList>
            <person name="Dluhosova J."/>
            <person name="Istvanek J."/>
            <person name="Nedelnik J."/>
            <person name="Repkova J."/>
        </authorList>
    </citation>
    <scope>NUCLEOTIDE SEQUENCE [LARGE SCALE GENOMIC DNA]</scope>
    <source>
        <strain evidence="3">cv. 10/8</strain>
        <tissue evidence="2">Leaf</tissue>
    </source>
</reference>
<evidence type="ECO:0000256" key="1">
    <source>
        <dbReference type="SAM" id="MobiDB-lite"/>
    </source>
</evidence>
<evidence type="ECO:0000313" key="3">
    <source>
        <dbReference type="Proteomes" id="UP000265520"/>
    </source>
</evidence>
<protein>
    <submittedName>
        <fullName evidence="2">Uncharacterized protein</fullName>
    </submittedName>
</protein>